<protein>
    <submittedName>
        <fullName evidence="1">Uncharacterized protein</fullName>
    </submittedName>
</protein>
<dbReference type="STRING" id="270498.CHK_1445"/>
<name>A0A0M2NFX6_9FIRM</name>
<sequence>MERTFVSFVFLLSYQIRLKKAIVQVCEKEKICSNIFGLKMDVI</sequence>
<accession>A0A0M2NFX6</accession>
<comment type="caution">
    <text evidence="1">The sequence shown here is derived from an EMBL/GenBank/DDBJ whole genome shotgun (WGS) entry which is preliminary data.</text>
</comment>
<gene>
    <name evidence="1" type="ORF">CHK_1445</name>
</gene>
<keyword evidence="2" id="KW-1185">Reference proteome</keyword>
<dbReference type="EMBL" id="LAYJ01000088">
    <property type="protein sequence ID" value="KKI51058.1"/>
    <property type="molecule type" value="Genomic_DNA"/>
</dbReference>
<dbReference type="AlphaFoldDB" id="A0A0M2NFX6"/>
<reference evidence="1 2" key="1">
    <citation type="submission" date="2015-04" db="EMBL/GenBank/DDBJ databases">
        <title>Draft genome sequence of bacteremic isolate Catabacter hongkongensis type strain HKU16T.</title>
        <authorList>
            <person name="Lau S.K."/>
            <person name="Teng J.L."/>
            <person name="Huang Y."/>
            <person name="Curreem S.O."/>
            <person name="Tsui S.K."/>
            <person name="Woo P.C."/>
        </authorList>
    </citation>
    <scope>NUCLEOTIDE SEQUENCE [LARGE SCALE GENOMIC DNA]</scope>
    <source>
        <strain evidence="1 2">HKU16</strain>
    </source>
</reference>
<organism evidence="1 2">
    <name type="scientific">Christensenella hongkongensis</name>
    <dbReference type="NCBI Taxonomy" id="270498"/>
    <lineage>
        <taxon>Bacteria</taxon>
        <taxon>Bacillati</taxon>
        <taxon>Bacillota</taxon>
        <taxon>Clostridia</taxon>
        <taxon>Christensenellales</taxon>
        <taxon>Christensenellaceae</taxon>
        <taxon>Christensenella</taxon>
    </lineage>
</organism>
<evidence type="ECO:0000313" key="1">
    <source>
        <dbReference type="EMBL" id="KKI51058.1"/>
    </source>
</evidence>
<proteinExistence type="predicted"/>
<evidence type="ECO:0000313" key="2">
    <source>
        <dbReference type="Proteomes" id="UP000034076"/>
    </source>
</evidence>
<dbReference type="Proteomes" id="UP000034076">
    <property type="component" value="Unassembled WGS sequence"/>
</dbReference>